<dbReference type="Pfam" id="PF02589">
    <property type="entry name" value="LUD_dom"/>
    <property type="match status" value="1"/>
</dbReference>
<dbReference type="EMBL" id="NXLW01000004">
    <property type="protein sequence ID" value="RDU72942.1"/>
    <property type="molecule type" value="Genomic_DNA"/>
</dbReference>
<dbReference type="OrthoDB" id="9794187at2"/>
<dbReference type="InterPro" id="IPR037171">
    <property type="entry name" value="NagB/RpiA_transferase-like"/>
</dbReference>
<dbReference type="PANTHER" id="PTHR43682:SF1">
    <property type="entry name" value="LACTATE UTILIZATION PROTEIN C"/>
    <property type="match status" value="1"/>
</dbReference>
<gene>
    <name evidence="2" type="ORF">CQA66_03430</name>
</gene>
<dbReference type="InterPro" id="IPR024185">
    <property type="entry name" value="FTHF_cligase-like_sf"/>
</dbReference>
<sequence length="218" mass="24432">MSREKILQALRQAQSHNPISQPNPQYFDSMIYDKEDLVNVYLQYQKANMANIFLSTKETLIDTINHILHTQNIQEILCARNILDVKTDSGTIIDSMEARALIYQDSIDHTRDKLFEIQTSILHAQVAVANLGILGLATGADNPRLASLIVATCIILLRKEDIVANLFEAFTKLRVAGEQQTLPTNIVFLAGPSRTADIELQTVFGVHGPQNIFIILYE</sequence>
<organism evidence="2 3">
    <name type="scientific">Helicobacter aurati</name>
    <dbReference type="NCBI Taxonomy" id="137778"/>
    <lineage>
        <taxon>Bacteria</taxon>
        <taxon>Pseudomonadati</taxon>
        <taxon>Campylobacterota</taxon>
        <taxon>Epsilonproteobacteria</taxon>
        <taxon>Campylobacterales</taxon>
        <taxon>Helicobacteraceae</taxon>
        <taxon>Helicobacter</taxon>
    </lineage>
</organism>
<evidence type="ECO:0000313" key="3">
    <source>
        <dbReference type="Proteomes" id="UP000256424"/>
    </source>
</evidence>
<keyword evidence="3" id="KW-1185">Reference proteome</keyword>
<dbReference type="SUPFAM" id="SSF100950">
    <property type="entry name" value="NagB/RpiA/CoA transferase-like"/>
    <property type="match status" value="1"/>
</dbReference>
<evidence type="ECO:0000313" key="2">
    <source>
        <dbReference type="EMBL" id="RDU72942.1"/>
    </source>
</evidence>
<comment type="caution">
    <text evidence="2">The sequence shown here is derived from an EMBL/GenBank/DDBJ whole genome shotgun (WGS) entry which is preliminary data.</text>
</comment>
<dbReference type="Gene3D" id="3.40.50.10420">
    <property type="entry name" value="NagB/RpiA/CoA transferase-like"/>
    <property type="match status" value="1"/>
</dbReference>
<dbReference type="InterPro" id="IPR003741">
    <property type="entry name" value="LUD_dom"/>
</dbReference>
<accession>A0A3D8J692</accession>
<proteinExistence type="predicted"/>
<evidence type="ECO:0000259" key="1">
    <source>
        <dbReference type="Pfam" id="PF02589"/>
    </source>
</evidence>
<protein>
    <submittedName>
        <fullName evidence="2">Lactate utilization protein C</fullName>
    </submittedName>
</protein>
<dbReference type="RefSeq" id="WP_104763089.1">
    <property type="nucleotide sequence ID" value="NZ_FZPM01000013.1"/>
</dbReference>
<dbReference type="AlphaFoldDB" id="A0A3D8J692"/>
<reference evidence="2 3" key="1">
    <citation type="submission" date="2018-04" db="EMBL/GenBank/DDBJ databases">
        <title>Novel Campyloabacter and Helicobacter Species and Strains.</title>
        <authorList>
            <person name="Mannion A.J."/>
            <person name="Shen Z."/>
            <person name="Fox J.G."/>
        </authorList>
    </citation>
    <scope>NUCLEOTIDE SEQUENCE [LARGE SCALE GENOMIC DNA]</scope>
    <source>
        <strain evidence="2 3">MIT 97-5075</strain>
    </source>
</reference>
<dbReference type="PANTHER" id="PTHR43682">
    <property type="entry name" value="LACTATE UTILIZATION PROTEIN C"/>
    <property type="match status" value="1"/>
</dbReference>
<dbReference type="Proteomes" id="UP000256424">
    <property type="component" value="Unassembled WGS sequence"/>
</dbReference>
<feature type="domain" description="LUD" evidence="1">
    <location>
        <begin position="45"/>
        <end position="216"/>
    </location>
</feature>
<name>A0A3D8J692_9HELI</name>